<evidence type="ECO:0000313" key="3">
    <source>
        <dbReference type="Proteomes" id="UP000442990"/>
    </source>
</evidence>
<gene>
    <name evidence="2" type="ORF">F8144_20145</name>
</gene>
<keyword evidence="3" id="KW-1185">Reference proteome</keyword>
<reference evidence="2 3" key="1">
    <citation type="submission" date="2019-09" db="EMBL/GenBank/DDBJ databases">
        <title>Isolation and identification of active actinomycetes.</title>
        <authorList>
            <person name="Yu Z."/>
            <person name="Han C."/>
            <person name="Yu B."/>
        </authorList>
    </citation>
    <scope>NUCLEOTIDE SEQUENCE [LARGE SCALE GENOMIC DNA]</scope>
    <source>
        <strain evidence="2 3">NEAU-H2</strain>
    </source>
</reference>
<dbReference type="AlphaFoldDB" id="A0A7J5DDP3"/>
<feature type="chain" id="PRO_5029896182" evidence="1">
    <location>
        <begin position="24"/>
        <end position="130"/>
    </location>
</feature>
<dbReference type="Proteomes" id="UP000442990">
    <property type="component" value="Unassembled WGS sequence"/>
</dbReference>
<accession>A0A7J5DDP3</accession>
<dbReference type="PROSITE" id="PS51257">
    <property type="entry name" value="PROKAR_LIPOPROTEIN"/>
    <property type="match status" value="1"/>
</dbReference>
<proteinExistence type="predicted"/>
<protein>
    <submittedName>
        <fullName evidence="2">Uncharacterized protein</fullName>
    </submittedName>
</protein>
<evidence type="ECO:0000256" key="1">
    <source>
        <dbReference type="SAM" id="SignalP"/>
    </source>
</evidence>
<dbReference type="EMBL" id="WBKG01000016">
    <property type="protein sequence ID" value="KAB1986972.1"/>
    <property type="molecule type" value="Genomic_DNA"/>
</dbReference>
<dbReference type="RefSeq" id="WP_151470737.1">
    <property type="nucleotide sequence ID" value="NZ_WBKG01000016.1"/>
</dbReference>
<organism evidence="2 3">
    <name type="scientific">Streptomyces triticiradicis</name>
    <dbReference type="NCBI Taxonomy" id="2651189"/>
    <lineage>
        <taxon>Bacteria</taxon>
        <taxon>Bacillati</taxon>
        <taxon>Actinomycetota</taxon>
        <taxon>Actinomycetes</taxon>
        <taxon>Kitasatosporales</taxon>
        <taxon>Streptomycetaceae</taxon>
        <taxon>Streptomyces</taxon>
    </lineage>
</organism>
<keyword evidence="1" id="KW-0732">Signal</keyword>
<evidence type="ECO:0000313" key="2">
    <source>
        <dbReference type="EMBL" id="KAB1986972.1"/>
    </source>
</evidence>
<feature type="signal peptide" evidence="1">
    <location>
        <begin position="1"/>
        <end position="23"/>
    </location>
</feature>
<sequence length="130" mass="13928">MIIRRAAALMALPVLTVCLLATACTSEAPEESAVPEKFPAVGDSADMKSDAKALRDYGKAHRLARVTEDVERIQERTDGHALISTDIGAEDDAVGKAEKVAAAYRAYAKDRGKTVSVTVYNVYGDSLVTR</sequence>
<name>A0A7J5DDP3_9ACTN</name>
<comment type="caution">
    <text evidence="2">The sequence shown here is derived from an EMBL/GenBank/DDBJ whole genome shotgun (WGS) entry which is preliminary data.</text>
</comment>